<protein>
    <submittedName>
        <fullName evidence="4">Soluble lytic murein transglycosylase</fullName>
    </submittedName>
</protein>
<dbReference type="SUPFAM" id="SSF53955">
    <property type="entry name" value="Lysozyme-like"/>
    <property type="match status" value="1"/>
</dbReference>
<dbReference type="HOGENOM" id="CLU_088197_0_0_6"/>
<evidence type="ECO:0000256" key="2">
    <source>
        <dbReference type="SAM" id="SignalP"/>
    </source>
</evidence>
<dbReference type="InterPro" id="IPR008258">
    <property type="entry name" value="Transglycosylase_SLT_dom_1"/>
</dbReference>
<dbReference type="STRING" id="314285.KT71_07569"/>
<dbReference type="Proteomes" id="UP000019205">
    <property type="component" value="Chromosome"/>
</dbReference>
<feature type="chain" id="PRO_5002664352" evidence="2">
    <location>
        <begin position="23"/>
        <end position="201"/>
    </location>
</feature>
<dbReference type="PANTHER" id="PTHR37423:SF2">
    <property type="entry name" value="MEMBRANE-BOUND LYTIC MUREIN TRANSGLYCOSYLASE C"/>
    <property type="match status" value="1"/>
</dbReference>
<reference evidence="4 5" key="1">
    <citation type="journal article" date="2007" name="Proc. Natl. Acad. Sci. U.S.A.">
        <title>Characterization of a marine gammaproteobacterium capable of aerobic anoxygenic photosynthesis.</title>
        <authorList>
            <person name="Fuchs B.M."/>
            <person name="Spring S."/>
            <person name="Teeling H."/>
            <person name="Quast C."/>
            <person name="Wulf J."/>
            <person name="Schattenhofer M."/>
            <person name="Yan S."/>
            <person name="Ferriera S."/>
            <person name="Johnson J."/>
            <person name="Glockner F.O."/>
            <person name="Amann R."/>
        </authorList>
    </citation>
    <scope>NUCLEOTIDE SEQUENCE [LARGE SCALE GENOMIC DNA]</scope>
    <source>
        <strain evidence="4">KT71</strain>
    </source>
</reference>
<dbReference type="eggNOG" id="COG0741">
    <property type="taxonomic scope" value="Bacteria"/>
</dbReference>
<evidence type="ECO:0000259" key="3">
    <source>
        <dbReference type="Pfam" id="PF01464"/>
    </source>
</evidence>
<accession>A4A9Q3</accession>
<name>A4A9Q3_9GAMM</name>
<dbReference type="CDD" id="cd00254">
    <property type="entry name" value="LT-like"/>
    <property type="match status" value="1"/>
</dbReference>
<dbReference type="InterPro" id="IPR023346">
    <property type="entry name" value="Lysozyme-like_dom_sf"/>
</dbReference>
<sequence>MLRPLLYLCITTLLSVAAAASAQSDGATDGEAREALRQFLEANIAASESFDDRFDAEVWLVDMGARLTRYVPDADKRLQLLRQVHAAASRSDLAPELVLAVIEVESHFDRFAVSRVGAQGLMQVMPFWKDEIGRPGDNLTNNLTNLDYGCRILQFYLQRENGVLPRALAAYNGSSGSATYSDKVKTAWREHWRTGNLDWSD</sequence>
<proteinExistence type="inferred from homology"/>
<comment type="caution">
    <text evidence="4">The sequence shown here is derived from an EMBL/GenBank/DDBJ whole genome shotgun (WGS) entry which is preliminary data.</text>
</comment>
<dbReference type="AlphaFoldDB" id="A4A9Q3"/>
<dbReference type="Gene3D" id="1.10.530.10">
    <property type="match status" value="1"/>
</dbReference>
<gene>
    <name evidence="4" type="ORF">KT71_07569</name>
</gene>
<feature type="domain" description="Transglycosylase SLT" evidence="3">
    <location>
        <begin position="85"/>
        <end position="177"/>
    </location>
</feature>
<dbReference type="PANTHER" id="PTHR37423">
    <property type="entry name" value="SOLUBLE LYTIC MUREIN TRANSGLYCOSYLASE-RELATED"/>
    <property type="match status" value="1"/>
</dbReference>
<feature type="signal peptide" evidence="2">
    <location>
        <begin position="1"/>
        <end position="22"/>
    </location>
</feature>
<organism evidence="4 5">
    <name type="scientific">Congregibacter litoralis KT71</name>
    <dbReference type="NCBI Taxonomy" id="314285"/>
    <lineage>
        <taxon>Bacteria</taxon>
        <taxon>Pseudomonadati</taxon>
        <taxon>Pseudomonadota</taxon>
        <taxon>Gammaproteobacteria</taxon>
        <taxon>Cellvibrionales</taxon>
        <taxon>Halieaceae</taxon>
        <taxon>Congregibacter</taxon>
    </lineage>
</organism>
<reference evidence="4 5" key="2">
    <citation type="journal article" date="2009" name="PLoS ONE">
        <title>The photosynthetic apparatus and its regulation in the aerobic gammaproteobacterium Congregibacter litoralis gen. nov., sp. nov.</title>
        <authorList>
            <person name="Spring S."/>
            <person name="Lunsdorf H."/>
            <person name="Fuchs B.M."/>
            <person name="Tindall B.J."/>
        </authorList>
    </citation>
    <scope>NUCLEOTIDE SEQUENCE [LARGE SCALE GENOMIC DNA]</scope>
    <source>
        <strain evidence="4">KT71</strain>
    </source>
</reference>
<keyword evidence="5" id="KW-1185">Reference proteome</keyword>
<dbReference type="EMBL" id="AAOA02000004">
    <property type="protein sequence ID" value="EAQ97220.1"/>
    <property type="molecule type" value="Genomic_DNA"/>
</dbReference>
<keyword evidence="2" id="KW-0732">Signal</keyword>
<dbReference type="Pfam" id="PF01464">
    <property type="entry name" value="SLT"/>
    <property type="match status" value="1"/>
</dbReference>
<comment type="similarity">
    <text evidence="1">Belongs to the transglycosylase Slt family.</text>
</comment>
<dbReference type="RefSeq" id="WP_008293939.1">
    <property type="nucleotide sequence ID" value="NZ_CM002299.1"/>
</dbReference>
<evidence type="ECO:0000256" key="1">
    <source>
        <dbReference type="ARBA" id="ARBA00007734"/>
    </source>
</evidence>
<evidence type="ECO:0000313" key="5">
    <source>
        <dbReference type="Proteomes" id="UP000019205"/>
    </source>
</evidence>
<evidence type="ECO:0000313" key="4">
    <source>
        <dbReference type="EMBL" id="EAQ97220.1"/>
    </source>
</evidence>